<sequence length="207" mass="22612">MNGLIKFLPIVVLLLVGQSASAPQGDISAEYPNGAFNDPVPNNENNQKFQEYASFLTRFDEWVTGKKVPIPADPVTDSLHQDLPPDAPNFSSGPARVARAPAPFDDPVPYIGELTHHDSAISVHDTAADGHAIFKREETTDQALISKEKDFGEHIEDKVPEATVSDPAYGDFIKELKRFDPYLVGHSVEIPHNATADQIWNSGAAKQ</sequence>
<reference evidence="1" key="1">
    <citation type="submission" date="2022-08" db="UniProtKB">
        <authorList>
            <consortium name="EnsemblMetazoa"/>
        </authorList>
    </citation>
    <scope>IDENTIFICATION</scope>
    <source>
        <strain evidence="1">EBRO</strain>
    </source>
</reference>
<dbReference type="AlphaFoldDB" id="A0A182J6V4"/>
<dbReference type="VEuPathDB" id="VectorBase:AATE012488"/>
<protein>
    <submittedName>
        <fullName evidence="1">Uncharacterized protein</fullName>
    </submittedName>
</protein>
<dbReference type="EnsemblMetazoa" id="AATE012488-RA">
    <property type="protein sequence ID" value="AATE012488-PA.1"/>
    <property type="gene ID" value="AATE012488"/>
</dbReference>
<name>A0A182J6V4_ANOAO</name>
<organism evidence="1">
    <name type="scientific">Anopheles atroparvus</name>
    <name type="common">European mosquito</name>
    <dbReference type="NCBI Taxonomy" id="41427"/>
    <lineage>
        <taxon>Eukaryota</taxon>
        <taxon>Metazoa</taxon>
        <taxon>Ecdysozoa</taxon>
        <taxon>Arthropoda</taxon>
        <taxon>Hexapoda</taxon>
        <taxon>Insecta</taxon>
        <taxon>Pterygota</taxon>
        <taxon>Neoptera</taxon>
        <taxon>Endopterygota</taxon>
        <taxon>Diptera</taxon>
        <taxon>Nematocera</taxon>
        <taxon>Culicoidea</taxon>
        <taxon>Culicidae</taxon>
        <taxon>Anophelinae</taxon>
        <taxon>Anopheles</taxon>
    </lineage>
</organism>
<proteinExistence type="predicted"/>
<evidence type="ECO:0000313" key="1">
    <source>
        <dbReference type="EnsemblMetazoa" id="AATE012488-PA.1"/>
    </source>
</evidence>
<accession>A0A182J6V4</accession>